<dbReference type="EMBL" id="GGFL01015465">
    <property type="protein sequence ID" value="MBW79643.1"/>
    <property type="molecule type" value="Transcribed_RNA"/>
</dbReference>
<keyword evidence="1" id="KW-0732">Signal</keyword>
<feature type="chain" id="PRO_5014643352" evidence="1">
    <location>
        <begin position="18"/>
        <end position="77"/>
    </location>
</feature>
<reference evidence="2" key="1">
    <citation type="submission" date="2018-01" db="EMBL/GenBank/DDBJ databases">
        <title>An insight into the sialome of Amazonian anophelines.</title>
        <authorList>
            <person name="Ribeiro J.M."/>
            <person name="Scarpassa V."/>
            <person name="Calvo E."/>
        </authorList>
    </citation>
    <scope>NUCLEOTIDE SEQUENCE</scope>
</reference>
<name>A0A2M4DPZ8_ANODA</name>
<accession>A0A2M4DPZ8</accession>
<dbReference type="AlphaFoldDB" id="A0A2M4DPZ8"/>
<protein>
    <submittedName>
        <fullName evidence="2">Putative secreted protein</fullName>
    </submittedName>
</protein>
<feature type="signal peptide" evidence="1">
    <location>
        <begin position="1"/>
        <end position="17"/>
    </location>
</feature>
<organism evidence="2">
    <name type="scientific">Anopheles darlingi</name>
    <name type="common">Mosquito</name>
    <dbReference type="NCBI Taxonomy" id="43151"/>
    <lineage>
        <taxon>Eukaryota</taxon>
        <taxon>Metazoa</taxon>
        <taxon>Ecdysozoa</taxon>
        <taxon>Arthropoda</taxon>
        <taxon>Hexapoda</taxon>
        <taxon>Insecta</taxon>
        <taxon>Pterygota</taxon>
        <taxon>Neoptera</taxon>
        <taxon>Endopterygota</taxon>
        <taxon>Diptera</taxon>
        <taxon>Nematocera</taxon>
        <taxon>Culicoidea</taxon>
        <taxon>Culicidae</taxon>
        <taxon>Anophelinae</taxon>
        <taxon>Anopheles</taxon>
    </lineage>
</organism>
<proteinExistence type="predicted"/>
<evidence type="ECO:0000256" key="1">
    <source>
        <dbReference type="SAM" id="SignalP"/>
    </source>
</evidence>
<sequence length="77" mass="8381">MMCRFGRSLALFRKALAVLQRLPLCTVPCATLNPMYSSLLTSISSGIPNSKAASVMTSLVNSFAMNEFTFSSPPFAW</sequence>
<evidence type="ECO:0000313" key="2">
    <source>
        <dbReference type="EMBL" id="MBW79643.1"/>
    </source>
</evidence>